<evidence type="ECO:0000256" key="1">
    <source>
        <dbReference type="ARBA" id="ARBA00006739"/>
    </source>
</evidence>
<dbReference type="GO" id="GO:0005975">
    <property type="term" value="P:carbohydrate metabolic process"/>
    <property type="evidence" value="ECO:0007669"/>
    <property type="project" value="InterPro"/>
</dbReference>
<dbReference type="PANTHER" id="PTHR43630:SF1">
    <property type="entry name" value="POLY-BETA-1,6-N-ACETYL-D-GLUCOSAMINE SYNTHASE"/>
    <property type="match status" value="1"/>
</dbReference>
<proteinExistence type="inferred from homology"/>
<dbReference type="RefSeq" id="WP_084753181.1">
    <property type="nucleotide sequence ID" value="NZ_FTNF01000018.1"/>
</dbReference>
<feature type="transmembrane region" description="Helical" evidence="4">
    <location>
        <begin position="848"/>
        <end position="865"/>
    </location>
</feature>
<feature type="transmembrane region" description="Helical" evidence="4">
    <location>
        <begin position="976"/>
        <end position="995"/>
    </location>
</feature>
<evidence type="ECO:0000313" key="6">
    <source>
        <dbReference type="EMBL" id="SIR79341.1"/>
    </source>
</evidence>
<dbReference type="OrthoDB" id="3864432at2"/>
<evidence type="ECO:0000259" key="5">
    <source>
        <dbReference type="PROSITE" id="PS51677"/>
    </source>
</evidence>
<dbReference type="SUPFAM" id="SSF88713">
    <property type="entry name" value="Glycoside hydrolase/deacetylase"/>
    <property type="match status" value="1"/>
</dbReference>
<evidence type="ECO:0000256" key="4">
    <source>
        <dbReference type="SAM" id="Phobius"/>
    </source>
</evidence>
<dbReference type="PANTHER" id="PTHR43630">
    <property type="entry name" value="POLY-BETA-1,6-N-ACETYL-D-GLUCOSAMINE SYNTHASE"/>
    <property type="match status" value="1"/>
</dbReference>
<keyword evidence="3 6" id="KW-0808">Transferase</keyword>
<comment type="similarity">
    <text evidence="1">Belongs to the glycosyltransferase 2 family.</text>
</comment>
<dbReference type="GO" id="GO:0016747">
    <property type="term" value="F:acyltransferase activity, transferring groups other than amino-acyl groups"/>
    <property type="evidence" value="ECO:0007669"/>
    <property type="project" value="InterPro"/>
</dbReference>
<feature type="transmembrane region" description="Helical" evidence="4">
    <location>
        <begin position="896"/>
        <end position="917"/>
    </location>
</feature>
<accession>A0A1N7DU89</accession>
<feature type="transmembrane region" description="Helical" evidence="4">
    <location>
        <begin position="805"/>
        <end position="827"/>
    </location>
</feature>
<keyword evidence="7" id="KW-1185">Reference proteome</keyword>
<dbReference type="EMBL" id="FTNF01000018">
    <property type="protein sequence ID" value="SIR79341.1"/>
    <property type="molecule type" value="Genomic_DNA"/>
</dbReference>
<feature type="transmembrane region" description="Helical" evidence="4">
    <location>
        <begin position="691"/>
        <end position="711"/>
    </location>
</feature>
<feature type="transmembrane region" description="Helical" evidence="4">
    <location>
        <begin position="1007"/>
        <end position="1025"/>
    </location>
</feature>
<dbReference type="Proteomes" id="UP000186004">
    <property type="component" value="Unassembled WGS sequence"/>
</dbReference>
<dbReference type="SUPFAM" id="SSF53448">
    <property type="entry name" value="Nucleotide-diphospho-sugar transferases"/>
    <property type="match status" value="1"/>
</dbReference>
<dbReference type="CDD" id="cd06423">
    <property type="entry name" value="CESA_like"/>
    <property type="match status" value="1"/>
</dbReference>
<dbReference type="Pfam" id="PF01522">
    <property type="entry name" value="Polysacc_deac_1"/>
    <property type="match status" value="1"/>
</dbReference>
<dbReference type="Pfam" id="PF13641">
    <property type="entry name" value="Glyco_tranf_2_3"/>
    <property type="match status" value="1"/>
</dbReference>
<keyword evidence="4" id="KW-0472">Membrane</keyword>
<feature type="transmembrane region" description="Helical" evidence="4">
    <location>
        <begin position="619"/>
        <end position="644"/>
    </location>
</feature>
<feature type="transmembrane region" description="Helical" evidence="4">
    <location>
        <begin position="1045"/>
        <end position="1067"/>
    </location>
</feature>
<dbReference type="STRING" id="1198245.SAMN05444858_11877"/>
<dbReference type="InterPro" id="IPR002656">
    <property type="entry name" value="Acyl_transf_3_dom"/>
</dbReference>
<organism evidence="6 7">
    <name type="scientific">Micromonospora avicenniae</name>
    <dbReference type="NCBI Taxonomy" id="1198245"/>
    <lineage>
        <taxon>Bacteria</taxon>
        <taxon>Bacillati</taxon>
        <taxon>Actinomycetota</taxon>
        <taxon>Actinomycetes</taxon>
        <taxon>Micromonosporales</taxon>
        <taxon>Micromonosporaceae</taxon>
        <taxon>Micromonospora</taxon>
    </lineage>
</organism>
<reference evidence="6 7" key="1">
    <citation type="submission" date="2017-01" db="EMBL/GenBank/DDBJ databases">
        <authorList>
            <person name="Mah S.A."/>
            <person name="Swanson W.J."/>
            <person name="Moy G.W."/>
            <person name="Vacquier V.D."/>
        </authorList>
    </citation>
    <scope>NUCLEOTIDE SEQUENCE [LARGE SCALE GENOMIC DNA]</scope>
    <source>
        <strain evidence="6 7">DSM 45758</strain>
    </source>
</reference>
<name>A0A1N7DU89_9ACTN</name>
<dbReference type="InterPro" id="IPR029044">
    <property type="entry name" value="Nucleotide-diphossugar_trans"/>
</dbReference>
<evidence type="ECO:0000256" key="3">
    <source>
        <dbReference type="ARBA" id="ARBA00022679"/>
    </source>
</evidence>
<dbReference type="Gene3D" id="3.90.550.10">
    <property type="entry name" value="Spore Coat Polysaccharide Biosynthesis Protein SpsA, Chain A"/>
    <property type="match status" value="1"/>
</dbReference>
<gene>
    <name evidence="6" type="ORF">SAMN05444858_11877</name>
</gene>
<dbReference type="Pfam" id="PF01757">
    <property type="entry name" value="Acyl_transf_3"/>
    <property type="match status" value="1"/>
</dbReference>
<keyword evidence="4" id="KW-1133">Transmembrane helix</keyword>
<evidence type="ECO:0000256" key="2">
    <source>
        <dbReference type="ARBA" id="ARBA00022676"/>
    </source>
</evidence>
<feature type="transmembrane region" description="Helical" evidence="4">
    <location>
        <begin position="1079"/>
        <end position="1098"/>
    </location>
</feature>
<dbReference type="Gene3D" id="3.20.20.370">
    <property type="entry name" value="Glycoside hydrolase/deacetylase"/>
    <property type="match status" value="1"/>
</dbReference>
<evidence type="ECO:0000313" key="7">
    <source>
        <dbReference type="Proteomes" id="UP000186004"/>
    </source>
</evidence>
<feature type="transmembrane region" description="Helical" evidence="4">
    <location>
        <begin position="325"/>
        <end position="351"/>
    </location>
</feature>
<dbReference type="InterPro" id="IPR002509">
    <property type="entry name" value="NODB_dom"/>
</dbReference>
<dbReference type="GO" id="GO:0016757">
    <property type="term" value="F:glycosyltransferase activity"/>
    <property type="evidence" value="ECO:0007669"/>
    <property type="project" value="UniProtKB-KW"/>
</dbReference>
<dbReference type="AlphaFoldDB" id="A0A1N7DU89"/>
<keyword evidence="4" id="KW-0812">Transmembrane</keyword>
<dbReference type="InterPro" id="IPR011330">
    <property type="entry name" value="Glyco_hydro/deAcase_b/a-brl"/>
</dbReference>
<keyword evidence="2" id="KW-0328">Glycosyltransferase</keyword>
<protein>
    <submittedName>
        <fullName evidence="6">Glycosyltransferase, catalytic subunit of cellulose synthase and poly-beta-1,6-N-acetylglucosamine synthase</fullName>
    </submittedName>
</protein>
<feature type="transmembrane region" description="Helical" evidence="4">
    <location>
        <begin position="650"/>
        <end position="670"/>
    </location>
</feature>
<dbReference type="PROSITE" id="PS51677">
    <property type="entry name" value="NODB"/>
    <property type="match status" value="1"/>
</dbReference>
<feature type="domain" description="NodB homology" evidence="5">
    <location>
        <begin position="91"/>
        <end position="278"/>
    </location>
</feature>
<dbReference type="GO" id="GO:0016810">
    <property type="term" value="F:hydrolase activity, acting on carbon-nitrogen (but not peptide) bonds"/>
    <property type="evidence" value="ECO:0007669"/>
    <property type="project" value="InterPro"/>
</dbReference>
<sequence length="1141" mass="124492">MTVTMRRPTSSPPRRRRRVRLAPRTSWVVSGALVTVLVSLLLVEAYANSEFTPDHVRETGDQGTVPAEIISGGPVIDTTGGQARSYRMPPRTIALTFDDGPDPVWTPRILDVLRRHGAKATFFVVGSQVARHPDLVARITAEGHELGVHTFSHPDATVLPGWQRRLEYTQTQMAIMNAAGVRTNLLRFPYSSRADAVDDEAWAAIQQAGRLGYLTAVNDTDSQDWARPGVDAIMRNMTPPDGQGAVVLMHDAGGDRAQTVAALDRFIPAMLGRGYDFVTVGHGVNATRDETDEDGVAAVPANRPVSEATRWRSGSVVTAVQVADLFIATLRVLFVVVGLLMLARTLLLLVLAPRLAWRRRRGYWGPPVTEPVSIIVPAYNEQAGIVASVRSLAHGDHRGIEVVVVDDGSTDGTADLVEALGLRNVRVIRKPNGGKPSALNTGIAHASHEIIVMVDGDTVFERDSVRRLVQPFADPSVGAVAGNVKVANRRGPLGWWQHIEYVIGFNLDRRLYETLGCMPTVPGAIGAFRRRVLLTAGGMSDDTLAEDTDITMAVLRAGWRVVYEKRARAWTEAPASLTQLWRQRYRWSYGTMQAMWKHRRAALDNGPSGRFGRLGLPMLALFGVALPLLGPVLDVMALYGLFFLGATETAVAWLLMLAVQAVTALVAFRLDRERLLPLLALPLQQFAYRQLMYLVLLRSMITALTGARLRWRKLKRAGDPPTGRSGDVVGGTVVNAGVMNGTVMNGSVVDGSVVDGSVMDERQVQPEATGRSAGPVGAGAGRDRWFDTLRALALTRVIVYHMWGYAWLSFAFPAMGVMFALGGSLMARSLDRTSVQAVNGRLRRLLPALWMLGAVLVPLMVWQGWSDRPAWPGLLTWLVPIAQPAGSAWAQDVTGVLWYLVTYLWLVLLSPVLLGLYRRWPLPTVLLPLAAVVLLQTTSPPLSGNVHSVVVDLATFGACWLVGFAHRDGALHRVPLPALILVATVCLGIGAAWTMTNPAGGFDLNDIPPAQAFYSLGFVLLLLRARPPMAWLARARPLDQLVTWLNSRALTIYLWHNAAIAVCFVVGDRLDAWRLGRAGYLAVALLLLFVVVLLVGWVEDVSARRRPRLVGWPTRTPAATTHAIRASVPATARQVRASIWT</sequence>